<dbReference type="InterPro" id="IPR000477">
    <property type="entry name" value="RT_dom"/>
</dbReference>
<comment type="caution">
    <text evidence="8">The sequence shown here is derived from an EMBL/GenBank/DDBJ whole genome shotgun (WGS) entry which is preliminary data.</text>
</comment>
<gene>
    <name evidence="8" type="ORF">PACLA_8A084974</name>
</gene>
<dbReference type="Proteomes" id="UP001152795">
    <property type="component" value="Unassembled WGS sequence"/>
</dbReference>
<dbReference type="PROSITE" id="PS50994">
    <property type="entry name" value="INTEGRASE"/>
    <property type="match status" value="1"/>
</dbReference>
<evidence type="ECO:0000256" key="4">
    <source>
        <dbReference type="ARBA" id="ARBA00022722"/>
    </source>
</evidence>
<dbReference type="PANTHER" id="PTHR37984:SF5">
    <property type="entry name" value="PROTEIN NYNRIN-LIKE"/>
    <property type="match status" value="1"/>
</dbReference>
<dbReference type="GO" id="GO:0015074">
    <property type="term" value="P:DNA integration"/>
    <property type="evidence" value="ECO:0007669"/>
    <property type="project" value="InterPro"/>
</dbReference>
<dbReference type="Pfam" id="PF00078">
    <property type="entry name" value="RVT_1"/>
    <property type="match status" value="1"/>
</dbReference>
<dbReference type="CDD" id="cd01647">
    <property type="entry name" value="RT_LTR"/>
    <property type="match status" value="1"/>
</dbReference>
<dbReference type="GO" id="GO:0003676">
    <property type="term" value="F:nucleic acid binding"/>
    <property type="evidence" value="ECO:0007669"/>
    <property type="project" value="InterPro"/>
</dbReference>
<dbReference type="CDD" id="cd09274">
    <property type="entry name" value="RNase_HI_RT_Ty3"/>
    <property type="match status" value="1"/>
</dbReference>
<evidence type="ECO:0000313" key="8">
    <source>
        <dbReference type="EMBL" id="CAB4023487.1"/>
    </source>
</evidence>
<dbReference type="OrthoDB" id="115435at2759"/>
<evidence type="ECO:0000256" key="1">
    <source>
        <dbReference type="ARBA" id="ARBA00022670"/>
    </source>
</evidence>
<dbReference type="SUPFAM" id="SSF53098">
    <property type="entry name" value="Ribonuclease H-like"/>
    <property type="match status" value="1"/>
</dbReference>
<dbReference type="FunFam" id="3.30.70.270:FF:000115">
    <property type="entry name" value="Polyprotein of retroviral origin, putative"/>
    <property type="match status" value="1"/>
</dbReference>
<dbReference type="InterPro" id="IPR012337">
    <property type="entry name" value="RNaseH-like_sf"/>
</dbReference>
<dbReference type="InterPro" id="IPR041373">
    <property type="entry name" value="RT_RNaseH"/>
</dbReference>
<dbReference type="Pfam" id="PF00665">
    <property type="entry name" value="rve"/>
    <property type="match status" value="1"/>
</dbReference>
<dbReference type="AlphaFoldDB" id="A0A6S7IZN8"/>
<dbReference type="EMBL" id="CACRXK020012525">
    <property type="protein sequence ID" value="CAB4023487.1"/>
    <property type="molecule type" value="Genomic_DNA"/>
</dbReference>
<evidence type="ECO:0000256" key="7">
    <source>
        <dbReference type="ARBA" id="ARBA00022918"/>
    </source>
</evidence>
<organism evidence="8 9">
    <name type="scientific">Paramuricea clavata</name>
    <name type="common">Red gorgonian</name>
    <name type="synonym">Violescent sea-whip</name>
    <dbReference type="NCBI Taxonomy" id="317549"/>
    <lineage>
        <taxon>Eukaryota</taxon>
        <taxon>Metazoa</taxon>
        <taxon>Cnidaria</taxon>
        <taxon>Anthozoa</taxon>
        <taxon>Octocorallia</taxon>
        <taxon>Malacalcyonacea</taxon>
        <taxon>Plexauridae</taxon>
        <taxon>Paramuricea</taxon>
    </lineage>
</organism>
<dbReference type="GO" id="GO:0006508">
    <property type="term" value="P:proteolysis"/>
    <property type="evidence" value="ECO:0007669"/>
    <property type="project" value="UniProtKB-KW"/>
</dbReference>
<accession>A0A6S7IZN8</accession>
<evidence type="ECO:0000313" key="9">
    <source>
        <dbReference type="Proteomes" id="UP001152795"/>
    </source>
</evidence>
<evidence type="ECO:0000256" key="3">
    <source>
        <dbReference type="ARBA" id="ARBA00022695"/>
    </source>
</evidence>
<dbReference type="FunFam" id="3.10.10.10:FF:000002">
    <property type="entry name" value="Retrovirus-related Pol polyprotein from transposon 17.6-like protein"/>
    <property type="match status" value="1"/>
</dbReference>
<dbReference type="Gene3D" id="3.10.20.370">
    <property type="match status" value="1"/>
</dbReference>
<keyword evidence="3" id="KW-0548">Nucleotidyltransferase</keyword>
<protein>
    <submittedName>
        <fullName evidence="8">KRAB-A domain-containing</fullName>
    </submittedName>
</protein>
<dbReference type="GO" id="GO:0003964">
    <property type="term" value="F:RNA-directed DNA polymerase activity"/>
    <property type="evidence" value="ECO:0007669"/>
    <property type="project" value="UniProtKB-KW"/>
</dbReference>
<keyword evidence="1" id="KW-0645">Protease</keyword>
<keyword evidence="4" id="KW-0540">Nuclease</keyword>
<dbReference type="InterPro" id="IPR043502">
    <property type="entry name" value="DNA/RNA_pol_sf"/>
</dbReference>
<sequence length="1012" mass="115480">MNLSGKGVLVARVIVQPKEQRVPIQIINPGTSPIKLYKGMTVGQLQQVGDELRDPTFINSKCGTSSAEDKIKFKLEHLSGEERERMENLLNKHQDVFAKNSSELGVTTLAEHKIETGDAVPVKQLPRRLPNSLRTVVEDQVEEMLENNIIKPSNSPWSSPIVLVRKKDGTWRFCIDFRKLNDVTVKDAFPLPQVADLMDNLAGHQYFSTLDLASGYWQVPVDESSQEKTAFVIPGGGHFEFLRMPFGLTNAVPTFQRLMLAVLNGLLPLKCLLYLDDVLVVGRTFDQHLENLDDVLQAIDKAGLRLKLSKCSFAKPSVDFLGFTVSAAGLAPNVTKVEAIRAFPTPQNLTELRRFLGMASYYRRFISGFSDIAGPLHRLTQKGVRFDWDKNCQRAFEQLKEQLISAPVLAFPDLNGDYILYTDASDVGIGAVLTQKDENEEEKVVSFASKAFSGAEKNWTTTEKEAFAVFWALQYFHPYVYGRKVTIYTDHKALKWLRDIKHPNGKLARWILKLDEYDYTIEHLPNTKMQHADALSRAPVNTILVSMSTWQEFEDMQTFDEDIQLVKEWVQSGSRPDQKPVDVSVTLDTLYKNFDSLVVKNHVLCRKWADKTAKEREQIMIQRKFYWPGFFKAVEEFCRNCEVCSKNKAVPRPRSPMKPIEVIPIPFYMIGVDIIGPLKTTSRGNKYILSVVDYYTKYAEAVALPNQEAVTVARALEDIFAGHGMPSVLLTDQGSNFESKVIASLCEMFGIEKRRTTAYHPQTDGLCERFNGILKSLLRMRVNKEKNDWDEQLPHALLAYRVSTQSSTGVTPFEMLYGREVRLPFGTDQEKLVSSPTHGPAKYVEELKKRQDILRKLVTKRIEKAQEKQKRSYDLRYRAQQNKRFYMGDTVLLKNFRARGLDEKYTGPYIIVNIRENDCEIESLESRKRKVVHANNLRRFVVETVANPLGEESEDMLSSDSDESTIELINERAGVRIAPRGIDDQAEPLNLRYNLRQNRRQPDRYGVPVLDY</sequence>
<dbReference type="FunFam" id="3.10.20.370:FF:000001">
    <property type="entry name" value="Retrovirus-related Pol polyprotein from transposon 17.6-like protein"/>
    <property type="match status" value="1"/>
</dbReference>
<keyword evidence="5" id="KW-0255">Endonuclease</keyword>
<dbReference type="Gene3D" id="3.10.10.10">
    <property type="entry name" value="HIV Type 1 Reverse Transcriptase, subunit A, domain 1"/>
    <property type="match status" value="1"/>
</dbReference>
<dbReference type="FunFam" id="3.10.10.10:FF:000007">
    <property type="entry name" value="Retrovirus-related Pol polyprotein from transposon 17.6-like Protein"/>
    <property type="match status" value="1"/>
</dbReference>
<dbReference type="FunFam" id="3.30.420.10:FF:000032">
    <property type="entry name" value="Retrovirus-related Pol polyprotein from transposon 297-like Protein"/>
    <property type="match status" value="1"/>
</dbReference>
<dbReference type="InterPro" id="IPR041588">
    <property type="entry name" value="Integrase_H2C2"/>
</dbReference>
<dbReference type="Gene3D" id="1.10.340.70">
    <property type="match status" value="1"/>
</dbReference>
<evidence type="ECO:0000256" key="5">
    <source>
        <dbReference type="ARBA" id="ARBA00022759"/>
    </source>
</evidence>
<dbReference type="InterPro" id="IPR043128">
    <property type="entry name" value="Rev_trsase/Diguanyl_cyclase"/>
</dbReference>
<dbReference type="Gene3D" id="3.30.420.10">
    <property type="entry name" value="Ribonuclease H-like superfamily/Ribonuclease H"/>
    <property type="match status" value="1"/>
</dbReference>
<dbReference type="PANTHER" id="PTHR37984">
    <property type="entry name" value="PROTEIN CBG26694"/>
    <property type="match status" value="1"/>
</dbReference>
<keyword evidence="6" id="KW-0378">Hydrolase</keyword>
<dbReference type="Pfam" id="PF17921">
    <property type="entry name" value="Integrase_H2C2"/>
    <property type="match status" value="1"/>
</dbReference>
<name>A0A6S7IZN8_PARCT</name>
<dbReference type="Pfam" id="PF17917">
    <property type="entry name" value="RT_RNaseH"/>
    <property type="match status" value="1"/>
</dbReference>
<reference evidence="8" key="1">
    <citation type="submission" date="2020-04" db="EMBL/GenBank/DDBJ databases">
        <authorList>
            <person name="Alioto T."/>
            <person name="Alioto T."/>
            <person name="Gomez Garrido J."/>
        </authorList>
    </citation>
    <scope>NUCLEOTIDE SEQUENCE</scope>
    <source>
        <strain evidence="8">A484AB</strain>
    </source>
</reference>
<dbReference type="GO" id="GO:0004519">
    <property type="term" value="F:endonuclease activity"/>
    <property type="evidence" value="ECO:0007669"/>
    <property type="project" value="UniProtKB-KW"/>
</dbReference>
<proteinExistence type="predicted"/>
<dbReference type="Gene3D" id="3.30.70.270">
    <property type="match status" value="2"/>
</dbReference>
<keyword evidence="2" id="KW-0808">Transferase</keyword>
<dbReference type="InterPro" id="IPR050951">
    <property type="entry name" value="Retrovirus_Pol_polyprotein"/>
</dbReference>
<dbReference type="PROSITE" id="PS50878">
    <property type="entry name" value="RT_POL"/>
    <property type="match status" value="1"/>
</dbReference>
<keyword evidence="7" id="KW-0695">RNA-directed DNA polymerase</keyword>
<keyword evidence="9" id="KW-1185">Reference proteome</keyword>
<dbReference type="InterPro" id="IPR036397">
    <property type="entry name" value="RNaseH_sf"/>
</dbReference>
<dbReference type="SUPFAM" id="SSF56672">
    <property type="entry name" value="DNA/RNA polymerases"/>
    <property type="match status" value="1"/>
</dbReference>
<dbReference type="InterPro" id="IPR001584">
    <property type="entry name" value="Integrase_cat-core"/>
</dbReference>
<evidence type="ECO:0000256" key="2">
    <source>
        <dbReference type="ARBA" id="ARBA00022679"/>
    </source>
</evidence>
<dbReference type="GO" id="GO:0008233">
    <property type="term" value="F:peptidase activity"/>
    <property type="evidence" value="ECO:0007669"/>
    <property type="project" value="UniProtKB-KW"/>
</dbReference>
<evidence type="ECO:0000256" key="6">
    <source>
        <dbReference type="ARBA" id="ARBA00022801"/>
    </source>
</evidence>